<evidence type="ECO:0000313" key="5">
    <source>
        <dbReference type="Proteomes" id="UP000076727"/>
    </source>
</evidence>
<gene>
    <name evidence="4" type="ORF">DAEQUDRAFT_796613</name>
</gene>
<evidence type="ECO:0000313" key="4">
    <source>
        <dbReference type="EMBL" id="KZT66470.1"/>
    </source>
</evidence>
<protein>
    <submittedName>
        <fullName evidence="4">Dehydroquinate synthase-like protein</fullName>
    </submittedName>
</protein>
<dbReference type="PANTHER" id="PTHR11496:SF107">
    <property type="entry name" value="ALCOHOL DEHYDROGENASE, PUTATIVE (AFU_ORTHOLOGUE AFUA_1G06800)-RELATED"/>
    <property type="match status" value="1"/>
</dbReference>
<feature type="domain" description="Alcohol dehydrogenase iron-type/glycerol dehydrogenase GldA" evidence="2">
    <location>
        <begin position="22"/>
        <end position="201"/>
    </location>
</feature>
<feature type="domain" description="Fe-containing alcohol dehydrogenase-like C-terminal" evidence="3">
    <location>
        <begin position="214"/>
        <end position="409"/>
    </location>
</feature>
<keyword evidence="1" id="KW-0560">Oxidoreductase</keyword>
<dbReference type="SUPFAM" id="SSF56796">
    <property type="entry name" value="Dehydroquinate synthase-like"/>
    <property type="match status" value="1"/>
</dbReference>
<dbReference type="InterPro" id="IPR001670">
    <property type="entry name" value="ADH_Fe/GldA"/>
</dbReference>
<dbReference type="InterPro" id="IPR039697">
    <property type="entry name" value="Alcohol_dehydrogenase_Fe"/>
</dbReference>
<evidence type="ECO:0000256" key="1">
    <source>
        <dbReference type="ARBA" id="ARBA00023002"/>
    </source>
</evidence>
<dbReference type="CDD" id="cd08192">
    <property type="entry name" value="MAR-like"/>
    <property type="match status" value="1"/>
</dbReference>
<reference evidence="4 5" key="1">
    <citation type="journal article" date="2016" name="Mol. Biol. Evol.">
        <title>Comparative Genomics of Early-Diverging Mushroom-Forming Fungi Provides Insights into the Origins of Lignocellulose Decay Capabilities.</title>
        <authorList>
            <person name="Nagy L.G."/>
            <person name="Riley R."/>
            <person name="Tritt A."/>
            <person name="Adam C."/>
            <person name="Daum C."/>
            <person name="Floudas D."/>
            <person name="Sun H."/>
            <person name="Yadav J.S."/>
            <person name="Pangilinan J."/>
            <person name="Larsson K.H."/>
            <person name="Matsuura K."/>
            <person name="Barry K."/>
            <person name="Labutti K."/>
            <person name="Kuo R."/>
            <person name="Ohm R.A."/>
            <person name="Bhattacharya S.S."/>
            <person name="Shirouzu T."/>
            <person name="Yoshinaga Y."/>
            <person name="Martin F.M."/>
            <person name="Grigoriev I.V."/>
            <person name="Hibbett D.S."/>
        </authorList>
    </citation>
    <scope>NUCLEOTIDE SEQUENCE [LARGE SCALE GENOMIC DNA]</scope>
    <source>
        <strain evidence="4 5">L-15889</strain>
    </source>
</reference>
<dbReference type="PANTHER" id="PTHR11496">
    <property type="entry name" value="ALCOHOL DEHYDROGENASE"/>
    <property type="match status" value="1"/>
</dbReference>
<dbReference type="Gene3D" id="1.20.1090.10">
    <property type="entry name" value="Dehydroquinate synthase-like - alpha domain"/>
    <property type="match status" value="1"/>
</dbReference>
<keyword evidence="5" id="KW-1185">Reference proteome</keyword>
<evidence type="ECO:0000259" key="2">
    <source>
        <dbReference type="Pfam" id="PF00465"/>
    </source>
</evidence>
<dbReference type="EMBL" id="KV429088">
    <property type="protein sequence ID" value="KZT66470.1"/>
    <property type="molecule type" value="Genomic_DNA"/>
</dbReference>
<dbReference type="InterPro" id="IPR056798">
    <property type="entry name" value="ADH_Fe_C"/>
</dbReference>
<dbReference type="Pfam" id="PF00465">
    <property type="entry name" value="Fe-ADH"/>
    <property type="match status" value="1"/>
</dbReference>
<organism evidence="4 5">
    <name type="scientific">Daedalea quercina L-15889</name>
    <dbReference type="NCBI Taxonomy" id="1314783"/>
    <lineage>
        <taxon>Eukaryota</taxon>
        <taxon>Fungi</taxon>
        <taxon>Dikarya</taxon>
        <taxon>Basidiomycota</taxon>
        <taxon>Agaricomycotina</taxon>
        <taxon>Agaricomycetes</taxon>
        <taxon>Polyporales</taxon>
        <taxon>Fomitopsis</taxon>
    </lineage>
</organism>
<proteinExistence type="predicted"/>
<evidence type="ECO:0000259" key="3">
    <source>
        <dbReference type="Pfam" id="PF25137"/>
    </source>
</evidence>
<name>A0A165N3P8_9APHY</name>
<dbReference type="Gene3D" id="3.40.50.1970">
    <property type="match status" value="1"/>
</dbReference>
<accession>A0A165N3P8</accession>
<dbReference type="AlphaFoldDB" id="A0A165N3P8"/>
<dbReference type="OrthoDB" id="3360544at2759"/>
<dbReference type="GO" id="GO:0004022">
    <property type="term" value="F:alcohol dehydrogenase (NAD+) activity"/>
    <property type="evidence" value="ECO:0007669"/>
    <property type="project" value="TreeGrafter"/>
</dbReference>
<dbReference type="GO" id="GO:0046872">
    <property type="term" value="F:metal ion binding"/>
    <property type="evidence" value="ECO:0007669"/>
    <property type="project" value="InterPro"/>
</dbReference>
<dbReference type="Proteomes" id="UP000076727">
    <property type="component" value="Unassembled WGS sequence"/>
</dbReference>
<sequence>MAHAKQFRTEQFDFEDRKGHDAIFGADYLSAVSAEVETLGRSKVYLVVSGSLHAKSDAVRKLEEKLGSKVCGKKVGVKSHTPYDEVLQIARETKETSADIIVTLRSRSYTDAAKAARIIHDSLSADNMDVESMEGLATGLMDENLDAPPMMYKPILKLICVRTSLSAGEWTHAAGCTNPTTRMKQHFTHPAAAPNLIALDPQLALTTPLDLWLSTGVRSVDHCVEMLCSGRRNDDLQPLCRGRAEGAPQRGLRCKADETDVSARADCRIGSWKAMRTVLQGRVAPGASHAIIHQLGAFCGVPHGITSCIVLSPVLNALSSQRSAAAAGMRYLLSVPDTLLQAGLNREQADAGNLVKAFVKALGFPTTLTEVGVGEDQWDLVAKAALQDVFGKTNPAKLENIGQVKEILAMAKRLAQLLVFPVAASVVTHMHMRTECVSTRTVLLYTAASASTLER</sequence>
<dbReference type="GO" id="GO:0005739">
    <property type="term" value="C:mitochondrion"/>
    <property type="evidence" value="ECO:0007669"/>
    <property type="project" value="TreeGrafter"/>
</dbReference>
<dbReference type="STRING" id="1314783.A0A165N3P8"/>
<dbReference type="Pfam" id="PF25137">
    <property type="entry name" value="ADH_Fe_C"/>
    <property type="match status" value="1"/>
</dbReference>